<dbReference type="KEGG" id="samb:SAM23877_0404"/>
<organism evidence="2 3">
    <name type="scientific">Streptomyces ambofaciens (strain ATCC 23877 / 3486 / DSM 40053 / JCM 4204 / NBRC 12836 / NRRL B-2516)</name>
    <dbReference type="NCBI Taxonomy" id="278992"/>
    <lineage>
        <taxon>Bacteria</taxon>
        <taxon>Bacillati</taxon>
        <taxon>Actinomycetota</taxon>
        <taxon>Actinomycetes</taxon>
        <taxon>Kitasatosporales</taxon>
        <taxon>Streptomycetaceae</taxon>
        <taxon>Streptomyces</taxon>
    </lineage>
</organism>
<dbReference type="Proteomes" id="UP000061018">
    <property type="component" value="Chromosome"/>
</dbReference>
<protein>
    <submittedName>
        <fullName evidence="2">Uncharacterized protein</fullName>
    </submittedName>
</protein>
<name>A0A0K2AKB4_STRA7</name>
<reference evidence="3" key="1">
    <citation type="journal article" date="2015" name="J. Biotechnol.">
        <title>Complete genome sequence of Streptomyces ambofaciens ATCC 23877, the spiramycin producer.</title>
        <authorList>
            <person name="Thibessard A."/>
            <person name="Haas D."/>
            <person name="Gerbaud C."/>
            <person name="Aigle B."/>
            <person name="Lautru S."/>
            <person name="Pernodet J.L."/>
            <person name="Leblond P."/>
        </authorList>
    </citation>
    <scope>NUCLEOTIDE SEQUENCE [LARGE SCALE GENOMIC DNA]</scope>
    <source>
        <strain evidence="3">ATCC 23877 / 3486 / DSM 40053 / JCM 4204 / NBRC 12836 / NRRL B-2516</strain>
    </source>
</reference>
<sequence length="129" mass="14100">MSPVTRRASGGCGRARRWSMTRVARRVARSLPSRCRSLMCASSMPRSPLKAGPAAAPVREGVRPLQHLTVFLRIPLESLEWVRQCDQVVGRRKGGGDRAPDGKGLSHGTLAGLGTGEHDPPRRRGWRGR</sequence>
<gene>
    <name evidence="2" type="ORF">SAM23877_0404</name>
</gene>
<proteinExistence type="predicted"/>
<evidence type="ECO:0000256" key="1">
    <source>
        <dbReference type="SAM" id="MobiDB-lite"/>
    </source>
</evidence>
<evidence type="ECO:0000313" key="3">
    <source>
        <dbReference type="Proteomes" id="UP000061018"/>
    </source>
</evidence>
<evidence type="ECO:0000313" key="2">
    <source>
        <dbReference type="EMBL" id="AKZ53453.1"/>
    </source>
</evidence>
<feature type="region of interest" description="Disordered" evidence="1">
    <location>
        <begin position="90"/>
        <end position="129"/>
    </location>
</feature>
<accession>A0A0K2AKB4</accession>
<dbReference type="EMBL" id="CP012382">
    <property type="protein sequence ID" value="AKZ53453.1"/>
    <property type="molecule type" value="Genomic_DNA"/>
</dbReference>
<dbReference type="AlphaFoldDB" id="A0A0K2AKB4"/>